<accession>A0A3E0K6B0</accession>
<gene>
    <name evidence="1" type="ORF">C6P37_04730</name>
</gene>
<evidence type="ECO:0000313" key="1">
    <source>
        <dbReference type="EMBL" id="REJ29759.1"/>
    </source>
</evidence>
<sequence length="96" mass="11176">MVKEYYNEMRIRKNSREWNGAGMSPLMEDKWLEPVVGMTDKEAAELFVLYLNQKRRPERKMLAAITRGQNDRRAKGGKVLVAKRNMLDIPFGEAMT</sequence>
<evidence type="ECO:0000313" key="2">
    <source>
        <dbReference type="Proteomes" id="UP000257014"/>
    </source>
</evidence>
<dbReference type="Proteomes" id="UP000257014">
    <property type="component" value="Unassembled WGS sequence"/>
</dbReference>
<protein>
    <submittedName>
        <fullName evidence="1">Uncharacterized protein</fullName>
    </submittedName>
</protein>
<reference evidence="1 2" key="1">
    <citation type="submission" date="2018-03" db="EMBL/GenBank/DDBJ databases">
        <authorList>
            <person name="Keele B.F."/>
        </authorList>
    </citation>
    <scope>NUCLEOTIDE SEQUENCE [LARGE SCALE GENOMIC DNA]</scope>
    <source>
        <strain evidence="1">ZCTH4_d</strain>
    </source>
</reference>
<proteinExistence type="predicted"/>
<dbReference type="AlphaFoldDB" id="A0A3E0K6B0"/>
<dbReference type="EMBL" id="QEWE01000013">
    <property type="protein sequence ID" value="REJ29759.1"/>
    <property type="molecule type" value="Genomic_DNA"/>
</dbReference>
<name>A0A3E0K6B0_9BACI</name>
<comment type="caution">
    <text evidence="1">The sequence shown here is derived from an EMBL/GenBank/DDBJ whole genome shotgun (WGS) entry which is preliminary data.</text>
</comment>
<organism evidence="1 2">
    <name type="scientific">Caldibacillus debilis</name>
    <dbReference type="NCBI Taxonomy" id="301148"/>
    <lineage>
        <taxon>Bacteria</taxon>
        <taxon>Bacillati</taxon>
        <taxon>Bacillota</taxon>
        <taxon>Bacilli</taxon>
        <taxon>Bacillales</taxon>
        <taxon>Bacillaceae</taxon>
        <taxon>Caldibacillus</taxon>
    </lineage>
</organism>